<name>A0A1T2XA93_9BACL</name>
<gene>
    <name evidence="2" type="ORF">BVG16_16450</name>
</gene>
<organism evidence="2 3">
    <name type="scientific">Paenibacillus selenitireducens</name>
    <dbReference type="NCBI Taxonomy" id="1324314"/>
    <lineage>
        <taxon>Bacteria</taxon>
        <taxon>Bacillati</taxon>
        <taxon>Bacillota</taxon>
        <taxon>Bacilli</taxon>
        <taxon>Bacillales</taxon>
        <taxon>Paenibacillaceae</taxon>
        <taxon>Paenibacillus</taxon>
    </lineage>
</organism>
<evidence type="ECO:0000313" key="3">
    <source>
        <dbReference type="Proteomes" id="UP000190188"/>
    </source>
</evidence>
<dbReference type="AlphaFoldDB" id="A0A1T2XA93"/>
<protein>
    <recommendedName>
        <fullName evidence="4">2-methylcitrate dehydratase</fullName>
    </recommendedName>
</protein>
<dbReference type="RefSeq" id="WP_198957490.1">
    <property type="nucleotide sequence ID" value="NZ_MSZX01000006.1"/>
</dbReference>
<dbReference type="Proteomes" id="UP000190188">
    <property type="component" value="Unassembled WGS sequence"/>
</dbReference>
<keyword evidence="3" id="KW-1185">Reference proteome</keyword>
<feature type="compositionally biased region" description="Acidic residues" evidence="1">
    <location>
        <begin position="226"/>
        <end position="240"/>
    </location>
</feature>
<evidence type="ECO:0000256" key="1">
    <source>
        <dbReference type="SAM" id="MobiDB-lite"/>
    </source>
</evidence>
<dbReference type="EMBL" id="MSZX01000006">
    <property type="protein sequence ID" value="OPA76760.1"/>
    <property type="molecule type" value="Genomic_DNA"/>
</dbReference>
<accession>A0A1T2XA93</accession>
<reference evidence="2 3" key="1">
    <citation type="submission" date="2017-01" db="EMBL/GenBank/DDBJ databases">
        <title>Genome analysis of Paenibacillus selenitrireducens ES3-24.</title>
        <authorList>
            <person name="Xu D."/>
            <person name="Yao R."/>
            <person name="Zheng S."/>
        </authorList>
    </citation>
    <scope>NUCLEOTIDE SEQUENCE [LARGE SCALE GENOMIC DNA]</scope>
    <source>
        <strain evidence="2 3">ES3-24</strain>
    </source>
</reference>
<comment type="caution">
    <text evidence="2">The sequence shown here is derived from an EMBL/GenBank/DDBJ whole genome shotgun (WGS) entry which is preliminary data.</text>
</comment>
<evidence type="ECO:0008006" key="4">
    <source>
        <dbReference type="Google" id="ProtNLM"/>
    </source>
</evidence>
<evidence type="ECO:0000313" key="2">
    <source>
        <dbReference type="EMBL" id="OPA76760.1"/>
    </source>
</evidence>
<dbReference type="STRING" id="1324314.BVG16_16450"/>
<feature type="compositionally biased region" description="Acidic residues" evidence="1">
    <location>
        <begin position="201"/>
        <end position="218"/>
    </location>
</feature>
<feature type="compositionally biased region" description="Basic and acidic residues" evidence="1">
    <location>
        <begin position="242"/>
        <end position="257"/>
    </location>
</feature>
<sequence length="336" mass="38284">MSYVSYKAKLKKINLKPDGTKEIVLETADLQGQLETLSDMIGTKLEVTHDDEVVTYAVQINTKTNKPIREYKVDETGVVSEVKPEGEQVELELDGVPKEVIETKSEEKELDKEIIDDFIAAGMSPIFEDMPYEFTDMVRRLRDGETYVKFANELDMTVIEVGAMFDEYRKRVAEMAIKWDLWRNGKIKGEPAVQQVTETIEGTEPDPNAEQESTEGEEQIPPTEEVNFETEEQDQAESTDQETVKTPEPEQVTEAKKEVTAVDIDNEALEKYILEHKPKFDGIELDFPELLRQRKEEGKTWMNIASVINLSSSKLSTIWKSYKELVAKKMTEEGAA</sequence>
<feature type="region of interest" description="Disordered" evidence="1">
    <location>
        <begin position="196"/>
        <end position="257"/>
    </location>
</feature>
<proteinExistence type="predicted"/>